<evidence type="ECO:0000313" key="3">
    <source>
        <dbReference type="Proteomes" id="UP001642487"/>
    </source>
</evidence>
<proteinExistence type="predicted"/>
<evidence type="ECO:0000313" key="2">
    <source>
        <dbReference type="EMBL" id="CAK9310548.1"/>
    </source>
</evidence>
<name>A0ABP0XQV3_9ROSI</name>
<accession>A0ABP0XQV3</accession>
<protein>
    <submittedName>
        <fullName evidence="2">Uncharacterized protein</fullName>
    </submittedName>
</protein>
<dbReference type="EMBL" id="OZ021735">
    <property type="protein sequence ID" value="CAK9310548.1"/>
    <property type="molecule type" value="Genomic_DNA"/>
</dbReference>
<dbReference type="Proteomes" id="UP001642487">
    <property type="component" value="Chromosome 1"/>
</dbReference>
<sequence>MEEDTLSHVGPDRYKNNFRPRSQTLSAGDLLPPPPSPENSNFLEFEEHSSYQSPRESNKFLSTFHS</sequence>
<feature type="compositionally biased region" description="Polar residues" evidence="1">
    <location>
        <begin position="50"/>
        <end position="66"/>
    </location>
</feature>
<gene>
    <name evidence="2" type="ORF">CITCOLO1_LOCUS2179</name>
</gene>
<organism evidence="2 3">
    <name type="scientific">Citrullus colocynthis</name>
    <name type="common">colocynth</name>
    <dbReference type="NCBI Taxonomy" id="252529"/>
    <lineage>
        <taxon>Eukaryota</taxon>
        <taxon>Viridiplantae</taxon>
        <taxon>Streptophyta</taxon>
        <taxon>Embryophyta</taxon>
        <taxon>Tracheophyta</taxon>
        <taxon>Spermatophyta</taxon>
        <taxon>Magnoliopsida</taxon>
        <taxon>eudicotyledons</taxon>
        <taxon>Gunneridae</taxon>
        <taxon>Pentapetalae</taxon>
        <taxon>rosids</taxon>
        <taxon>fabids</taxon>
        <taxon>Cucurbitales</taxon>
        <taxon>Cucurbitaceae</taxon>
        <taxon>Benincaseae</taxon>
        <taxon>Citrullus</taxon>
    </lineage>
</organism>
<keyword evidence="3" id="KW-1185">Reference proteome</keyword>
<feature type="region of interest" description="Disordered" evidence="1">
    <location>
        <begin position="1"/>
        <end position="66"/>
    </location>
</feature>
<evidence type="ECO:0000256" key="1">
    <source>
        <dbReference type="SAM" id="MobiDB-lite"/>
    </source>
</evidence>
<reference evidence="2 3" key="1">
    <citation type="submission" date="2024-03" db="EMBL/GenBank/DDBJ databases">
        <authorList>
            <person name="Gkanogiannis A."/>
            <person name="Becerra Lopez-Lavalle L."/>
        </authorList>
    </citation>
    <scope>NUCLEOTIDE SEQUENCE [LARGE SCALE GENOMIC DNA]</scope>
</reference>